<reference evidence="3" key="1">
    <citation type="submission" date="2017-02" db="EMBL/GenBank/DDBJ databases">
        <title>Tessaracoccus aquaemaris sp. nov., isolated from the intestine of a Korean rockfish, Sebastes schlegelii, in a marine aquaculture pond.</title>
        <authorList>
            <person name="Tak E.J."/>
            <person name="Bae J.-W."/>
        </authorList>
    </citation>
    <scope>NUCLEOTIDE SEQUENCE [LARGE SCALE GENOMIC DNA]</scope>
    <source>
        <strain evidence="3">NSG39</strain>
    </source>
</reference>
<dbReference type="Proteomes" id="UP000188145">
    <property type="component" value="Chromosome"/>
</dbReference>
<keyword evidence="1" id="KW-0472">Membrane</keyword>
<feature type="transmembrane region" description="Helical" evidence="1">
    <location>
        <begin position="86"/>
        <end position="107"/>
    </location>
</feature>
<dbReference type="STRING" id="1332264.BW730_05905"/>
<keyword evidence="1" id="KW-0812">Transmembrane</keyword>
<feature type="transmembrane region" description="Helical" evidence="1">
    <location>
        <begin position="60"/>
        <end position="80"/>
    </location>
</feature>
<proteinExistence type="predicted"/>
<dbReference type="AlphaFoldDB" id="A0A1Q2CLZ6"/>
<evidence type="ECO:0000313" key="2">
    <source>
        <dbReference type="EMBL" id="AQP47119.1"/>
    </source>
</evidence>
<evidence type="ECO:0000256" key="1">
    <source>
        <dbReference type="SAM" id="Phobius"/>
    </source>
</evidence>
<dbReference type="EMBL" id="CP019606">
    <property type="protein sequence ID" value="AQP47119.1"/>
    <property type="molecule type" value="Genomic_DNA"/>
</dbReference>
<keyword evidence="1" id="KW-1133">Transmembrane helix</keyword>
<feature type="transmembrane region" description="Helical" evidence="1">
    <location>
        <begin position="33"/>
        <end position="53"/>
    </location>
</feature>
<sequence length="117" mass="12557">MVRFGWLLIDLVLVVVFAAVGRASHGESPLGAFLTAWPFLVACVAAWIVLLVLQDDGLGWRAGLIVWLVTLIGGMALRVASGDTAAVAFMIVATIFLGVTLLGWRVVARAVRRRRTA</sequence>
<protein>
    <recommendedName>
        <fullName evidence="4">DUF3054 domain-containing protein</fullName>
    </recommendedName>
</protein>
<gene>
    <name evidence="2" type="ORF">BW730_05905</name>
</gene>
<accession>A0A1Q2CLZ6</accession>
<evidence type="ECO:0000313" key="3">
    <source>
        <dbReference type="Proteomes" id="UP000188145"/>
    </source>
</evidence>
<dbReference type="OrthoDB" id="3698172at2"/>
<evidence type="ECO:0008006" key="4">
    <source>
        <dbReference type="Google" id="ProtNLM"/>
    </source>
</evidence>
<name>A0A1Q2CLZ6_9ACTN</name>
<dbReference type="InterPro" id="IPR021414">
    <property type="entry name" value="DUF3054"/>
</dbReference>
<dbReference type="Pfam" id="PF11255">
    <property type="entry name" value="DUF3054"/>
    <property type="match status" value="1"/>
</dbReference>
<organism evidence="2 3">
    <name type="scientific">Tessaracoccus aquimaris</name>
    <dbReference type="NCBI Taxonomy" id="1332264"/>
    <lineage>
        <taxon>Bacteria</taxon>
        <taxon>Bacillati</taxon>
        <taxon>Actinomycetota</taxon>
        <taxon>Actinomycetes</taxon>
        <taxon>Propionibacteriales</taxon>
        <taxon>Propionibacteriaceae</taxon>
        <taxon>Tessaracoccus</taxon>
    </lineage>
</organism>
<dbReference type="KEGG" id="tes:BW730_05905"/>
<dbReference type="RefSeq" id="WP_077685446.1">
    <property type="nucleotide sequence ID" value="NZ_CP019606.1"/>
</dbReference>
<keyword evidence="3" id="KW-1185">Reference proteome</keyword>